<dbReference type="GO" id="GO:0006275">
    <property type="term" value="P:regulation of DNA replication"/>
    <property type="evidence" value="ECO:0007669"/>
    <property type="project" value="InterPro"/>
</dbReference>
<dbReference type="Gene3D" id="3.30.70.1290">
    <property type="entry name" value="Transposase IS200-like"/>
    <property type="match status" value="1"/>
</dbReference>
<dbReference type="InterPro" id="IPR002686">
    <property type="entry name" value="Transposase_17"/>
</dbReference>
<dbReference type="PANTHER" id="PTHR34322">
    <property type="entry name" value="TRANSPOSASE, Y1_TNP DOMAIN-CONTAINING"/>
    <property type="match status" value="1"/>
</dbReference>
<dbReference type="SUPFAM" id="SSF143422">
    <property type="entry name" value="Transposase IS200-like"/>
    <property type="match status" value="1"/>
</dbReference>
<dbReference type="Pfam" id="PF08299">
    <property type="entry name" value="Bac_DnaA_C"/>
    <property type="match status" value="1"/>
</dbReference>
<organism evidence="3">
    <name type="scientific">marine sediment metagenome</name>
    <dbReference type="NCBI Taxonomy" id="412755"/>
    <lineage>
        <taxon>unclassified sequences</taxon>
        <taxon>metagenomes</taxon>
        <taxon>ecological metagenomes</taxon>
    </lineage>
</organism>
<evidence type="ECO:0000313" key="3">
    <source>
        <dbReference type="EMBL" id="KKL51088.1"/>
    </source>
</evidence>
<dbReference type="GO" id="GO:0004803">
    <property type="term" value="F:transposase activity"/>
    <property type="evidence" value="ECO:0007669"/>
    <property type="project" value="InterPro"/>
</dbReference>
<dbReference type="AlphaFoldDB" id="A0A0F9CNZ4"/>
<dbReference type="SUPFAM" id="SSF48295">
    <property type="entry name" value="TrpR-like"/>
    <property type="match status" value="1"/>
</dbReference>
<proteinExistence type="predicted"/>
<comment type="caution">
    <text evidence="3">The sequence shown here is derived from an EMBL/GenBank/DDBJ whole genome shotgun (WGS) entry which is preliminary data.</text>
</comment>
<sequence length="328" mass="38649">MARPLRLSFEHAVYHITARGNRRENIFFSDQDKGIFLDKLNETFEKYSFLCYAYCLMDNHYHLFVKTLLPNITEGMHYLNTSYSNWFKARHKIVGVIFQGRYKSILVDEVAYGMWLSTYIHLNPIRAHIVDNVKNYKWSSFLDYIGRKKSVERLDTEYILSNFDNNINKAKREYERYVLENVLMDNPLKESYKGIALGGKVFIEKIKEKIKRVGRKREIGVTKLSVSRTPEEILTVIQEEFAIGKKDIFQKQKGNMYRQLALYFMKKYTSLSLKDIGDLFMMDYAAVSQACKRYEEKTKKDGKALKMKIVAEENLKKKEVMSSVDRLS</sequence>
<dbReference type="GO" id="GO:0005524">
    <property type="term" value="F:ATP binding"/>
    <property type="evidence" value="ECO:0007669"/>
    <property type="project" value="InterPro"/>
</dbReference>
<reference evidence="3" key="1">
    <citation type="journal article" date="2015" name="Nature">
        <title>Complex archaea that bridge the gap between prokaryotes and eukaryotes.</title>
        <authorList>
            <person name="Spang A."/>
            <person name="Saw J.H."/>
            <person name="Jorgensen S.L."/>
            <person name="Zaremba-Niedzwiedzka K."/>
            <person name="Martijn J."/>
            <person name="Lind A.E."/>
            <person name="van Eijk R."/>
            <person name="Schleper C."/>
            <person name="Guy L."/>
            <person name="Ettema T.J."/>
        </authorList>
    </citation>
    <scope>NUCLEOTIDE SEQUENCE</scope>
</reference>
<feature type="non-terminal residue" evidence="3">
    <location>
        <position position="328"/>
    </location>
</feature>
<dbReference type="GO" id="GO:0043565">
    <property type="term" value="F:sequence-specific DNA binding"/>
    <property type="evidence" value="ECO:0007669"/>
    <property type="project" value="InterPro"/>
</dbReference>
<name>A0A0F9CNZ4_9ZZZZ</name>
<protein>
    <recommendedName>
        <fullName evidence="4">Chromosomal replication initiator DnaA C-terminal domain-containing protein</fullName>
    </recommendedName>
</protein>
<dbReference type="SMART" id="SM00760">
    <property type="entry name" value="Bac_DnaA_C"/>
    <property type="match status" value="1"/>
</dbReference>
<accession>A0A0F9CNZ4</accession>
<evidence type="ECO:0000259" key="1">
    <source>
        <dbReference type="SMART" id="SM00760"/>
    </source>
</evidence>
<evidence type="ECO:0008006" key="4">
    <source>
        <dbReference type="Google" id="ProtNLM"/>
    </source>
</evidence>
<gene>
    <name evidence="3" type="ORF">LCGC14_2298980</name>
</gene>
<dbReference type="SMART" id="SM01321">
    <property type="entry name" value="Y1_Tnp"/>
    <property type="match status" value="1"/>
</dbReference>
<dbReference type="InterPro" id="IPR036515">
    <property type="entry name" value="Transposase_17_sf"/>
</dbReference>
<dbReference type="GO" id="GO:0006270">
    <property type="term" value="P:DNA replication initiation"/>
    <property type="evidence" value="ECO:0007669"/>
    <property type="project" value="InterPro"/>
</dbReference>
<evidence type="ECO:0000259" key="2">
    <source>
        <dbReference type="SMART" id="SM01321"/>
    </source>
</evidence>
<dbReference type="Pfam" id="PF01797">
    <property type="entry name" value="Y1_Tnp"/>
    <property type="match status" value="1"/>
</dbReference>
<dbReference type="GO" id="GO:0006313">
    <property type="term" value="P:DNA transposition"/>
    <property type="evidence" value="ECO:0007669"/>
    <property type="project" value="InterPro"/>
</dbReference>
<dbReference type="InterPro" id="IPR013159">
    <property type="entry name" value="DnaA_C"/>
</dbReference>
<dbReference type="PANTHER" id="PTHR34322:SF2">
    <property type="entry name" value="TRANSPOSASE IS200-LIKE DOMAIN-CONTAINING PROTEIN"/>
    <property type="match status" value="1"/>
</dbReference>
<dbReference type="EMBL" id="LAZR01032365">
    <property type="protein sequence ID" value="KKL51088.1"/>
    <property type="molecule type" value="Genomic_DNA"/>
</dbReference>
<dbReference type="CDD" id="cd06571">
    <property type="entry name" value="Bac_DnaA_C"/>
    <property type="match status" value="1"/>
</dbReference>
<dbReference type="InterPro" id="IPR010921">
    <property type="entry name" value="Trp_repressor/repl_initiator"/>
</dbReference>
<dbReference type="Gene3D" id="1.10.1750.10">
    <property type="match status" value="1"/>
</dbReference>
<feature type="domain" description="Chromosomal replication initiator DnaA C-terminal" evidence="1">
    <location>
        <begin position="229"/>
        <end position="294"/>
    </location>
</feature>
<feature type="domain" description="Transposase IS200-like" evidence="2">
    <location>
        <begin position="9"/>
        <end position="123"/>
    </location>
</feature>